<reference evidence="1 2" key="1">
    <citation type="journal article" date="2015" name="Genome Announc.">
        <title>Expanding the biotechnology potential of lactobacilli through comparative genomics of 213 strains and associated genera.</title>
        <authorList>
            <person name="Sun Z."/>
            <person name="Harris H.M."/>
            <person name="McCann A."/>
            <person name="Guo C."/>
            <person name="Argimon S."/>
            <person name="Zhang W."/>
            <person name="Yang X."/>
            <person name="Jeffery I.B."/>
            <person name="Cooney J.C."/>
            <person name="Kagawa T.F."/>
            <person name="Liu W."/>
            <person name="Song Y."/>
            <person name="Salvetti E."/>
            <person name="Wrobel A."/>
            <person name="Rasinkangas P."/>
            <person name="Parkhill J."/>
            <person name="Rea M.C."/>
            <person name="O'Sullivan O."/>
            <person name="Ritari J."/>
            <person name="Douillard F.P."/>
            <person name="Paul Ross R."/>
            <person name="Yang R."/>
            <person name="Briner A.E."/>
            <person name="Felis G.E."/>
            <person name="de Vos W.M."/>
            <person name="Barrangou R."/>
            <person name="Klaenhammer T.R."/>
            <person name="Caufield P.W."/>
            <person name="Cui Y."/>
            <person name="Zhang H."/>
            <person name="O'Toole P.W."/>
        </authorList>
    </citation>
    <scope>NUCLEOTIDE SEQUENCE [LARGE SCALE GENOMIC DNA]</scope>
    <source>
        <strain evidence="1 2">DSM 23365</strain>
    </source>
</reference>
<dbReference type="AlphaFoldDB" id="A0A0R2F908"/>
<gene>
    <name evidence="1" type="ORF">FD14_GL001219</name>
</gene>
<evidence type="ECO:0000313" key="1">
    <source>
        <dbReference type="EMBL" id="KRN21268.1"/>
    </source>
</evidence>
<evidence type="ECO:0000313" key="2">
    <source>
        <dbReference type="Proteomes" id="UP000051442"/>
    </source>
</evidence>
<comment type="caution">
    <text evidence="1">The sequence shown here is derived from an EMBL/GenBank/DDBJ whole genome shotgun (WGS) entry which is preliminary data.</text>
</comment>
<dbReference type="STRING" id="1423804.FD14_GL001219"/>
<dbReference type="EMBL" id="AYZM01000122">
    <property type="protein sequence ID" value="KRN21268.1"/>
    <property type="molecule type" value="Genomic_DNA"/>
</dbReference>
<proteinExistence type="predicted"/>
<name>A0A0R2F908_9LACO</name>
<organism evidence="1 2">
    <name type="scientific">Secundilactobacillus similis DSM 23365 = JCM 2765</name>
    <dbReference type="NCBI Taxonomy" id="1423804"/>
    <lineage>
        <taxon>Bacteria</taxon>
        <taxon>Bacillati</taxon>
        <taxon>Bacillota</taxon>
        <taxon>Bacilli</taxon>
        <taxon>Lactobacillales</taxon>
        <taxon>Lactobacillaceae</taxon>
        <taxon>Secundilactobacillus</taxon>
    </lineage>
</organism>
<dbReference type="PATRIC" id="fig|1423804.4.peg.1309"/>
<accession>A0A0R2F908</accession>
<evidence type="ECO:0008006" key="3">
    <source>
        <dbReference type="Google" id="ProtNLM"/>
    </source>
</evidence>
<sequence>MNMIQLNDLVRCQPNGNLLRPFVGKVEKIYERTAMVTVTEYHRDDHWKVVELTGRVIVALNRMQPQIAFAPALVPVNSEVVAR</sequence>
<dbReference type="Proteomes" id="UP000051442">
    <property type="component" value="Unassembled WGS sequence"/>
</dbReference>
<keyword evidence="2" id="KW-1185">Reference proteome</keyword>
<protein>
    <recommendedName>
        <fullName evidence="3">KOW domain-containing protein</fullName>
    </recommendedName>
</protein>